<dbReference type="PANTHER" id="PTHR38590:SF1">
    <property type="entry name" value="BLL0828 PROTEIN"/>
    <property type="match status" value="1"/>
</dbReference>
<comment type="caution">
    <text evidence="3">The sequence shown here is derived from an EMBL/GenBank/DDBJ whole genome shotgun (WGS) entry which is preliminary data.</text>
</comment>
<dbReference type="RefSeq" id="WP_189619359.1">
    <property type="nucleotide sequence ID" value="NZ_BMZA01000001.1"/>
</dbReference>
<gene>
    <name evidence="3" type="ORF">GCM10011614_03470</name>
</gene>
<reference evidence="3" key="1">
    <citation type="journal article" date="2014" name="Int. J. Syst. Evol. Microbiol.">
        <title>Complete genome sequence of Corynebacterium casei LMG S-19264T (=DSM 44701T), isolated from a smear-ripened cheese.</title>
        <authorList>
            <consortium name="US DOE Joint Genome Institute (JGI-PGF)"/>
            <person name="Walter F."/>
            <person name="Albersmeier A."/>
            <person name="Kalinowski J."/>
            <person name="Ruckert C."/>
        </authorList>
    </citation>
    <scope>NUCLEOTIDE SEQUENCE</scope>
    <source>
        <strain evidence="3">KCTC 32255</strain>
    </source>
</reference>
<sequence length="164" mass="17467">MTTDSETSARKTLGIAAGGGPKADARAGFALTGARLEKLKERARDQRRDPTEAQAALWSELSGSRLGGVRFTRQAVVGSTIVDFACPSRWIVLSLSPEGANPEVEALQDKKLADVGLRVLRFAESAVLADIAGVTKAITAEVNKPFDKRAARKGATLRFEANDD</sequence>
<organism evidence="3 4">
    <name type="scientific">Novosphingobium colocasiae</name>
    <dbReference type="NCBI Taxonomy" id="1256513"/>
    <lineage>
        <taxon>Bacteria</taxon>
        <taxon>Pseudomonadati</taxon>
        <taxon>Pseudomonadota</taxon>
        <taxon>Alphaproteobacteria</taxon>
        <taxon>Sphingomonadales</taxon>
        <taxon>Sphingomonadaceae</taxon>
        <taxon>Novosphingobium</taxon>
    </lineage>
</organism>
<keyword evidence="4" id="KW-1185">Reference proteome</keyword>
<feature type="region of interest" description="Disordered" evidence="1">
    <location>
        <begin position="1"/>
        <end position="23"/>
    </location>
</feature>
<dbReference type="SUPFAM" id="SSF52980">
    <property type="entry name" value="Restriction endonuclease-like"/>
    <property type="match status" value="1"/>
</dbReference>
<dbReference type="Pfam" id="PF04480">
    <property type="entry name" value="DUF559"/>
    <property type="match status" value="1"/>
</dbReference>
<name>A0A918P918_9SPHN</name>
<reference evidence="3" key="2">
    <citation type="submission" date="2020-09" db="EMBL/GenBank/DDBJ databases">
        <authorList>
            <person name="Sun Q."/>
            <person name="Kim S."/>
        </authorList>
    </citation>
    <scope>NUCLEOTIDE SEQUENCE</scope>
    <source>
        <strain evidence="3">KCTC 32255</strain>
    </source>
</reference>
<dbReference type="PANTHER" id="PTHR38590">
    <property type="entry name" value="BLL0828 PROTEIN"/>
    <property type="match status" value="1"/>
</dbReference>
<feature type="domain" description="DUF559" evidence="2">
    <location>
        <begin position="38"/>
        <end position="142"/>
    </location>
</feature>
<dbReference type="EMBL" id="BMZA01000001">
    <property type="protein sequence ID" value="GGY92056.1"/>
    <property type="molecule type" value="Genomic_DNA"/>
</dbReference>
<evidence type="ECO:0000259" key="2">
    <source>
        <dbReference type="Pfam" id="PF04480"/>
    </source>
</evidence>
<evidence type="ECO:0000313" key="4">
    <source>
        <dbReference type="Proteomes" id="UP000648075"/>
    </source>
</evidence>
<protein>
    <recommendedName>
        <fullName evidence="2">DUF559 domain-containing protein</fullName>
    </recommendedName>
</protein>
<dbReference type="InterPro" id="IPR007569">
    <property type="entry name" value="DUF559"/>
</dbReference>
<dbReference type="Proteomes" id="UP000648075">
    <property type="component" value="Unassembled WGS sequence"/>
</dbReference>
<accession>A0A918P918</accession>
<evidence type="ECO:0000256" key="1">
    <source>
        <dbReference type="SAM" id="MobiDB-lite"/>
    </source>
</evidence>
<dbReference type="AlphaFoldDB" id="A0A918P918"/>
<proteinExistence type="predicted"/>
<evidence type="ECO:0000313" key="3">
    <source>
        <dbReference type="EMBL" id="GGY92056.1"/>
    </source>
</evidence>
<dbReference type="InterPro" id="IPR047216">
    <property type="entry name" value="Endonuclease_DUF559_bact"/>
</dbReference>
<dbReference type="InterPro" id="IPR011335">
    <property type="entry name" value="Restrct_endonuc-II-like"/>
</dbReference>